<accession>A0A377AMN0</accession>
<sequence length="85" mass="9126">MLSTLTICQALPPRCLTMASLRVQMRQNISSCCSGCTASHFSVFPEAEHGVRQPAPVGARANHFDIAADFAFIAQQQSDIVTAMA</sequence>
<name>A0A377AMN0_ECOLX</name>
<protein>
    <submittedName>
        <fullName evidence="1">Uncharacterized protein</fullName>
    </submittedName>
</protein>
<organism evidence="1 2">
    <name type="scientific">Escherichia coli</name>
    <dbReference type="NCBI Taxonomy" id="562"/>
    <lineage>
        <taxon>Bacteria</taxon>
        <taxon>Pseudomonadati</taxon>
        <taxon>Pseudomonadota</taxon>
        <taxon>Gammaproteobacteria</taxon>
        <taxon>Enterobacterales</taxon>
        <taxon>Enterobacteriaceae</taxon>
        <taxon>Escherichia</taxon>
    </lineage>
</organism>
<dbReference type="EMBL" id="UGED01000004">
    <property type="protein sequence ID" value="STL22792.1"/>
    <property type="molecule type" value="Genomic_DNA"/>
</dbReference>
<evidence type="ECO:0000313" key="2">
    <source>
        <dbReference type="Proteomes" id="UP000254052"/>
    </source>
</evidence>
<gene>
    <name evidence="1" type="ORF">NCTC9962_01366</name>
</gene>
<reference evidence="1 2" key="1">
    <citation type="submission" date="2018-06" db="EMBL/GenBank/DDBJ databases">
        <authorList>
            <consortium name="Pathogen Informatics"/>
            <person name="Doyle S."/>
        </authorList>
    </citation>
    <scope>NUCLEOTIDE SEQUENCE [LARGE SCALE GENOMIC DNA]</scope>
    <source>
        <strain evidence="1 2">NCTC9962</strain>
    </source>
</reference>
<dbReference type="Proteomes" id="UP000254052">
    <property type="component" value="Unassembled WGS sequence"/>
</dbReference>
<dbReference type="AlphaFoldDB" id="A0A377AMN0"/>
<evidence type="ECO:0000313" key="1">
    <source>
        <dbReference type="EMBL" id="STL22792.1"/>
    </source>
</evidence>
<proteinExistence type="predicted"/>